<organism evidence="1 2">
    <name type="scientific">Anisodus tanguticus</name>
    <dbReference type="NCBI Taxonomy" id="243964"/>
    <lineage>
        <taxon>Eukaryota</taxon>
        <taxon>Viridiplantae</taxon>
        <taxon>Streptophyta</taxon>
        <taxon>Embryophyta</taxon>
        <taxon>Tracheophyta</taxon>
        <taxon>Spermatophyta</taxon>
        <taxon>Magnoliopsida</taxon>
        <taxon>eudicotyledons</taxon>
        <taxon>Gunneridae</taxon>
        <taxon>Pentapetalae</taxon>
        <taxon>asterids</taxon>
        <taxon>lamiids</taxon>
        <taxon>Solanales</taxon>
        <taxon>Solanaceae</taxon>
        <taxon>Solanoideae</taxon>
        <taxon>Hyoscyameae</taxon>
        <taxon>Anisodus</taxon>
    </lineage>
</organism>
<evidence type="ECO:0000313" key="2">
    <source>
        <dbReference type="Proteomes" id="UP001291623"/>
    </source>
</evidence>
<accession>A0AAE1S4U8</accession>
<dbReference type="Proteomes" id="UP001291623">
    <property type="component" value="Unassembled WGS sequence"/>
</dbReference>
<name>A0AAE1S4U8_9SOLA</name>
<gene>
    <name evidence="1" type="ORF">RND71_018766</name>
</gene>
<sequence>MSKPKLENPQGRLVTSTIQQRCTGEKQTPPFVTFLGDSPSAMSILENRIISYHSASQSVWDGHEMRFFAKTTHFCFTIDRSAFE</sequence>
<reference evidence="1" key="1">
    <citation type="submission" date="2023-12" db="EMBL/GenBank/DDBJ databases">
        <title>Genome assembly of Anisodus tanguticus.</title>
        <authorList>
            <person name="Wang Y.-J."/>
        </authorList>
    </citation>
    <scope>NUCLEOTIDE SEQUENCE</scope>
    <source>
        <strain evidence="1">KB-2021</strain>
        <tissue evidence="1">Leaf</tissue>
    </source>
</reference>
<evidence type="ECO:0000313" key="1">
    <source>
        <dbReference type="EMBL" id="KAK4363525.1"/>
    </source>
</evidence>
<keyword evidence="2" id="KW-1185">Reference proteome</keyword>
<dbReference type="EMBL" id="JAVYJV010000009">
    <property type="protein sequence ID" value="KAK4363525.1"/>
    <property type="molecule type" value="Genomic_DNA"/>
</dbReference>
<dbReference type="AlphaFoldDB" id="A0AAE1S4U8"/>
<protein>
    <submittedName>
        <fullName evidence="1">Uncharacterized protein</fullName>
    </submittedName>
</protein>
<proteinExistence type="predicted"/>
<comment type="caution">
    <text evidence="1">The sequence shown here is derived from an EMBL/GenBank/DDBJ whole genome shotgun (WGS) entry which is preliminary data.</text>
</comment>